<comment type="caution">
    <text evidence="3">The sequence shown here is derived from an EMBL/GenBank/DDBJ whole genome shotgun (WGS) entry which is preliminary data.</text>
</comment>
<dbReference type="SMART" id="SM00448">
    <property type="entry name" value="REC"/>
    <property type="match status" value="1"/>
</dbReference>
<organism evidence="3">
    <name type="scientific">marine sediment metagenome</name>
    <dbReference type="NCBI Taxonomy" id="412755"/>
    <lineage>
        <taxon>unclassified sequences</taxon>
        <taxon>metagenomes</taxon>
        <taxon>ecological metagenomes</taxon>
    </lineage>
</organism>
<dbReference type="GO" id="GO:0000160">
    <property type="term" value="P:phosphorelay signal transduction system"/>
    <property type="evidence" value="ECO:0007669"/>
    <property type="project" value="InterPro"/>
</dbReference>
<dbReference type="InterPro" id="IPR011006">
    <property type="entry name" value="CheY-like_superfamily"/>
</dbReference>
<gene>
    <name evidence="3" type="ORF">S01H4_17212</name>
</gene>
<dbReference type="InterPro" id="IPR050595">
    <property type="entry name" value="Bact_response_regulator"/>
</dbReference>
<dbReference type="AlphaFoldDB" id="X0YUG2"/>
<dbReference type="Gene3D" id="3.40.50.2300">
    <property type="match status" value="1"/>
</dbReference>
<evidence type="ECO:0000259" key="2">
    <source>
        <dbReference type="PROSITE" id="PS50110"/>
    </source>
</evidence>
<evidence type="ECO:0000256" key="1">
    <source>
        <dbReference type="ARBA" id="ARBA00022553"/>
    </source>
</evidence>
<accession>X0YUG2</accession>
<proteinExistence type="predicted"/>
<sequence>MSDIPHYGIAVAGEVPLLRVLLKMALEDGGFDVIGEASDPQDLLIVCQSQNPSVVLIDFNLEQKDLVRLIESILDIDPIIAVVVIFDPVAGQGETILAAGARAFLQKPFSMHDMTHTVRKVKPVY</sequence>
<keyword evidence="1" id="KW-0597">Phosphoprotein</keyword>
<dbReference type="EMBL" id="BART01007575">
    <property type="protein sequence ID" value="GAG59895.1"/>
    <property type="molecule type" value="Genomic_DNA"/>
</dbReference>
<dbReference type="PANTHER" id="PTHR44591:SF3">
    <property type="entry name" value="RESPONSE REGULATORY DOMAIN-CONTAINING PROTEIN"/>
    <property type="match status" value="1"/>
</dbReference>
<dbReference type="Pfam" id="PF00072">
    <property type="entry name" value="Response_reg"/>
    <property type="match status" value="1"/>
</dbReference>
<dbReference type="PANTHER" id="PTHR44591">
    <property type="entry name" value="STRESS RESPONSE REGULATOR PROTEIN 1"/>
    <property type="match status" value="1"/>
</dbReference>
<dbReference type="SUPFAM" id="SSF52172">
    <property type="entry name" value="CheY-like"/>
    <property type="match status" value="1"/>
</dbReference>
<dbReference type="PROSITE" id="PS50110">
    <property type="entry name" value="RESPONSE_REGULATORY"/>
    <property type="match status" value="1"/>
</dbReference>
<protein>
    <recommendedName>
        <fullName evidence="2">Response regulatory domain-containing protein</fullName>
    </recommendedName>
</protein>
<evidence type="ECO:0000313" key="3">
    <source>
        <dbReference type="EMBL" id="GAG59895.1"/>
    </source>
</evidence>
<name>X0YUG2_9ZZZZ</name>
<feature type="domain" description="Response regulatory" evidence="2">
    <location>
        <begin position="8"/>
        <end position="122"/>
    </location>
</feature>
<dbReference type="InterPro" id="IPR001789">
    <property type="entry name" value="Sig_transdc_resp-reg_receiver"/>
</dbReference>
<reference evidence="3" key="1">
    <citation type="journal article" date="2014" name="Front. Microbiol.">
        <title>High frequency of phylogenetically diverse reductive dehalogenase-homologous genes in deep subseafloor sedimentary metagenomes.</title>
        <authorList>
            <person name="Kawai M."/>
            <person name="Futagami T."/>
            <person name="Toyoda A."/>
            <person name="Takaki Y."/>
            <person name="Nishi S."/>
            <person name="Hori S."/>
            <person name="Arai W."/>
            <person name="Tsubouchi T."/>
            <person name="Morono Y."/>
            <person name="Uchiyama I."/>
            <person name="Ito T."/>
            <person name="Fujiyama A."/>
            <person name="Inagaki F."/>
            <person name="Takami H."/>
        </authorList>
    </citation>
    <scope>NUCLEOTIDE SEQUENCE</scope>
    <source>
        <strain evidence="3">Expedition CK06-06</strain>
    </source>
</reference>